<feature type="domain" description="CBS" evidence="3">
    <location>
        <begin position="76"/>
        <end position="134"/>
    </location>
</feature>
<dbReference type="AlphaFoldDB" id="A0ABD5ZTX7"/>
<evidence type="ECO:0000313" key="5">
    <source>
        <dbReference type="Proteomes" id="UP001596434"/>
    </source>
</evidence>
<dbReference type="InterPro" id="IPR051257">
    <property type="entry name" value="Diverse_CBS-Domain"/>
</dbReference>
<comment type="caution">
    <text evidence="4">The sequence shown here is derived from an EMBL/GenBank/DDBJ whole genome shotgun (WGS) entry which is preliminary data.</text>
</comment>
<dbReference type="Gene3D" id="3.10.580.10">
    <property type="entry name" value="CBS-domain"/>
    <property type="match status" value="1"/>
</dbReference>
<dbReference type="InterPro" id="IPR046342">
    <property type="entry name" value="CBS_dom_sf"/>
</dbReference>
<dbReference type="Pfam" id="PF00571">
    <property type="entry name" value="CBS"/>
    <property type="match status" value="2"/>
</dbReference>
<dbReference type="PANTHER" id="PTHR43080:SF2">
    <property type="entry name" value="CBS DOMAIN-CONTAINING PROTEIN"/>
    <property type="match status" value="1"/>
</dbReference>
<feature type="domain" description="CBS" evidence="3">
    <location>
        <begin position="10"/>
        <end position="71"/>
    </location>
</feature>
<keyword evidence="5" id="KW-1185">Reference proteome</keyword>
<sequence length="137" mass="14123">MEDVFVGSLMSAPVHSVNRDASLREAARVLTEYDVGSVVVVGEADRLDGLLTVTDFVRVVAGDDGYGPGASVSAAMSTDLVTTGANEAITTAADLMVETGHYHLPVVDGEAVIGIVTAADLAAYVSTVRAPHPPRRG</sequence>
<evidence type="ECO:0000259" key="3">
    <source>
        <dbReference type="PROSITE" id="PS51371"/>
    </source>
</evidence>
<keyword evidence="1 2" id="KW-0129">CBS domain</keyword>
<evidence type="ECO:0000256" key="2">
    <source>
        <dbReference type="PROSITE-ProRule" id="PRU00703"/>
    </source>
</evidence>
<dbReference type="PANTHER" id="PTHR43080">
    <property type="entry name" value="CBS DOMAIN-CONTAINING PROTEIN CBSX3, MITOCHONDRIAL"/>
    <property type="match status" value="1"/>
</dbReference>
<dbReference type="EMBL" id="JBHTAT010000001">
    <property type="protein sequence ID" value="MFC7253831.1"/>
    <property type="molecule type" value="Genomic_DNA"/>
</dbReference>
<evidence type="ECO:0000256" key="1">
    <source>
        <dbReference type="ARBA" id="ARBA00023122"/>
    </source>
</evidence>
<evidence type="ECO:0000313" key="4">
    <source>
        <dbReference type="EMBL" id="MFC7253831.1"/>
    </source>
</evidence>
<organism evidence="4 5">
    <name type="scientific">Haloplanus litoreus</name>
    <dbReference type="NCBI Taxonomy" id="767515"/>
    <lineage>
        <taxon>Archaea</taxon>
        <taxon>Methanobacteriati</taxon>
        <taxon>Methanobacteriota</taxon>
        <taxon>Stenosarchaea group</taxon>
        <taxon>Halobacteria</taxon>
        <taxon>Halobacteriales</taxon>
        <taxon>Haloferacaceae</taxon>
        <taxon>Haloplanus</taxon>
    </lineage>
</organism>
<dbReference type="Proteomes" id="UP001596434">
    <property type="component" value="Unassembled WGS sequence"/>
</dbReference>
<proteinExistence type="predicted"/>
<dbReference type="RefSeq" id="WP_379701885.1">
    <property type="nucleotide sequence ID" value="NZ_JBHTAT010000001.1"/>
</dbReference>
<dbReference type="SMART" id="SM00116">
    <property type="entry name" value="CBS"/>
    <property type="match status" value="2"/>
</dbReference>
<accession>A0ABD5ZTX7</accession>
<protein>
    <submittedName>
        <fullName evidence="4">Cyclic nucleotide-binding/CBS domain-containing protein</fullName>
    </submittedName>
</protein>
<dbReference type="SUPFAM" id="SSF54631">
    <property type="entry name" value="CBS-domain pair"/>
    <property type="match status" value="1"/>
</dbReference>
<reference evidence="4 5" key="1">
    <citation type="journal article" date="2019" name="Int. J. Syst. Evol. Microbiol.">
        <title>The Global Catalogue of Microorganisms (GCM) 10K type strain sequencing project: providing services to taxonomists for standard genome sequencing and annotation.</title>
        <authorList>
            <consortium name="The Broad Institute Genomics Platform"/>
            <consortium name="The Broad Institute Genome Sequencing Center for Infectious Disease"/>
            <person name="Wu L."/>
            <person name="Ma J."/>
        </authorList>
    </citation>
    <scope>NUCLEOTIDE SEQUENCE [LARGE SCALE GENOMIC DNA]</scope>
    <source>
        <strain evidence="4 5">GX21</strain>
    </source>
</reference>
<name>A0ABD5ZTX7_9EURY</name>
<gene>
    <name evidence="4" type="ORF">ACFQKE_00665</name>
</gene>
<dbReference type="GeneID" id="96952118"/>
<dbReference type="InterPro" id="IPR000644">
    <property type="entry name" value="CBS_dom"/>
</dbReference>
<dbReference type="PROSITE" id="PS51371">
    <property type="entry name" value="CBS"/>
    <property type="match status" value="2"/>
</dbReference>